<gene>
    <name evidence="1" type="ORF">ENL70_07370</name>
</gene>
<dbReference type="AlphaFoldDB" id="A0A7C5PF77"/>
<organism evidence="1">
    <name type="scientific">Thermodesulfobium narugense</name>
    <dbReference type="NCBI Taxonomy" id="184064"/>
    <lineage>
        <taxon>Bacteria</taxon>
        <taxon>Pseudomonadati</taxon>
        <taxon>Thermodesulfobiota</taxon>
        <taxon>Thermodesulfobiia</taxon>
        <taxon>Thermodesulfobiales</taxon>
        <taxon>Thermodesulfobiaceae</taxon>
        <taxon>Thermodesulfobium</taxon>
    </lineage>
</organism>
<name>A0A7C5PF77_9BACT</name>
<comment type="caution">
    <text evidence="1">The sequence shown here is derived from an EMBL/GenBank/DDBJ whole genome shotgun (WGS) entry which is preliminary data.</text>
</comment>
<reference evidence="1" key="1">
    <citation type="journal article" date="2020" name="mSystems">
        <title>Genome- and Community-Level Interaction Insights into Carbon Utilization and Element Cycling Functions of Hydrothermarchaeota in Hydrothermal Sediment.</title>
        <authorList>
            <person name="Zhou Z."/>
            <person name="Liu Y."/>
            <person name="Xu W."/>
            <person name="Pan J."/>
            <person name="Luo Z.H."/>
            <person name="Li M."/>
        </authorList>
    </citation>
    <scope>NUCLEOTIDE SEQUENCE [LARGE SCALE GENOMIC DNA]</scope>
    <source>
        <strain evidence="1">SpSt-1019</strain>
    </source>
</reference>
<proteinExistence type="predicted"/>
<dbReference type="EMBL" id="DRUY01000248">
    <property type="protein sequence ID" value="HHI66350.1"/>
    <property type="molecule type" value="Genomic_DNA"/>
</dbReference>
<sequence>MNKLKLLSFIFLLAILLIFFPSNASAKKLFPIPPIRVAVLPIINKTDEQPFFLELVNERFNDFLKNSNVEIVPEKEVIEYLKKGGYDLEKKEFPSKDILKYLAIMTNADDVIGLSLESVTRQPPIPLDVTYSLSAQVSVKTIEYERYKDDILIYDFTEKGLSSNIPYEGVSMKKAIVDATNKVMDDALKSYVFSGFSNL</sequence>
<protein>
    <submittedName>
        <fullName evidence="1">Uncharacterized protein</fullName>
    </submittedName>
</protein>
<accession>A0A7C5PF77</accession>
<evidence type="ECO:0000313" key="1">
    <source>
        <dbReference type="EMBL" id="HHI66350.1"/>
    </source>
</evidence>